<feature type="coiled-coil region" evidence="1">
    <location>
        <begin position="231"/>
        <end position="258"/>
    </location>
</feature>
<evidence type="ECO:0000256" key="2">
    <source>
        <dbReference type="SAM" id="MobiDB-lite"/>
    </source>
</evidence>
<evidence type="ECO:0000313" key="3">
    <source>
        <dbReference type="EMBL" id="CAJ0953869.1"/>
    </source>
</evidence>
<feature type="region of interest" description="Disordered" evidence="2">
    <location>
        <begin position="310"/>
        <end position="341"/>
    </location>
</feature>
<evidence type="ECO:0000313" key="4">
    <source>
        <dbReference type="Proteomes" id="UP001176940"/>
    </source>
</evidence>
<keyword evidence="4" id="KW-1185">Reference proteome</keyword>
<reference evidence="3" key="1">
    <citation type="submission" date="2023-07" db="EMBL/GenBank/DDBJ databases">
        <authorList>
            <person name="Stuckert A."/>
        </authorList>
    </citation>
    <scope>NUCLEOTIDE SEQUENCE</scope>
</reference>
<proteinExistence type="predicted"/>
<feature type="compositionally biased region" description="Basic and acidic residues" evidence="2">
    <location>
        <begin position="368"/>
        <end position="394"/>
    </location>
</feature>
<dbReference type="PANTHER" id="PTHR34533">
    <property type="entry name" value="TRANSMEMBRANE PROTEIN CCDC163"/>
    <property type="match status" value="1"/>
</dbReference>
<dbReference type="Proteomes" id="UP001176940">
    <property type="component" value="Unassembled WGS sequence"/>
</dbReference>
<accession>A0ABN9LXZ6</accession>
<dbReference type="PANTHER" id="PTHR34533:SF3">
    <property type="entry name" value="BICD FAMILY-LIKE CARGO ADAPTER 2"/>
    <property type="match status" value="1"/>
</dbReference>
<evidence type="ECO:0000256" key="1">
    <source>
        <dbReference type="SAM" id="Coils"/>
    </source>
</evidence>
<sequence length="408" mass="46244">MSWDSKLDAVLTAADDSVAKIKERLYTRGDTSRDFCYDSTPVRRSVQYEYRSEMKPASPCAPSAYTHPAPVSSEDLVNLSSQLLSQAKMITSLHQAIGRLERDRDFHIQRIQSLEDEVQRLEASRGLDVTESVLQRKMDSMRQELSSELRHLEARVRDSTTCGSSPSLRSAVSISQEMNETKRLMCKEFESLRRDSDYTRQRLRRQEDDLRQHITDGQELLRTQEKHSAALERIQSSHQVQTQELERARSDTQRAQREIVQLRYWPYPKAHHHGALPLSKTSSTPPVCLIHRSAMGDLLDDVRILEGKVHRASSAQPDHRRCRQSRELSRSVSSSSADDDYSQISLADISSEDTSYSLGAAAAATVSRESREKSGTSREGRSRSEHDLSDHDLGELSDSAPELNFSDL</sequence>
<dbReference type="EMBL" id="CAUEEQ010037433">
    <property type="protein sequence ID" value="CAJ0953869.1"/>
    <property type="molecule type" value="Genomic_DNA"/>
</dbReference>
<feature type="region of interest" description="Disordered" evidence="2">
    <location>
        <begin position="357"/>
        <end position="408"/>
    </location>
</feature>
<organism evidence="3 4">
    <name type="scientific">Ranitomeya imitator</name>
    <name type="common">mimic poison frog</name>
    <dbReference type="NCBI Taxonomy" id="111125"/>
    <lineage>
        <taxon>Eukaryota</taxon>
        <taxon>Metazoa</taxon>
        <taxon>Chordata</taxon>
        <taxon>Craniata</taxon>
        <taxon>Vertebrata</taxon>
        <taxon>Euteleostomi</taxon>
        <taxon>Amphibia</taxon>
        <taxon>Batrachia</taxon>
        <taxon>Anura</taxon>
        <taxon>Neobatrachia</taxon>
        <taxon>Hyloidea</taxon>
        <taxon>Dendrobatidae</taxon>
        <taxon>Dendrobatinae</taxon>
        <taxon>Ranitomeya</taxon>
    </lineage>
</organism>
<comment type="caution">
    <text evidence="3">The sequence shown here is derived from an EMBL/GenBank/DDBJ whole genome shotgun (WGS) entry which is preliminary data.</text>
</comment>
<dbReference type="InterPro" id="IPR039284">
    <property type="entry name" value="CCDC159/163"/>
</dbReference>
<feature type="coiled-coil region" evidence="1">
    <location>
        <begin position="97"/>
        <end position="124"/>
    </location>
</feature>
<keyword evidence="1" id="KW-0175">Coiled coil</keyword>
<protein>
    <submittedName>
        <fullName evidence="3">Uncharacterized protein</fullName>
    </submittedName>
</protein>
<name>A0ABN9LXZ6_9NEOB</name>
<gene>
    <name evidence="3" type="ORF">RIMI_LOCUS14481050</name>
</gene>